<accession>A0A6N8FDU6</accession>
<evidence type="ECO:0000313" key="2">
    <source>
        <dbReference type="Proteomes" id="UP000439994"/>
    </source>
</evidence>
<name>A0A6N8FDU6_9GAMM</name>
<dbReference type="OrthoDB" id="6106106at2"/>
<organism evidence="1 2">
    <name type="scientific">Psychrosphaera haliotis</name>
    <dbReference type="NCBI Taxonomy" id="555083"/>
    <lineage>
        <taxon>Bacteria</taxon>
        <taxon>Pseudomonadati</taxon>
        <taxon>Pseudomonadota</taxon>
        <taxon>Gammaproteobacteria</taxon>
        <taxon>Alteromonadales</taxon>
        <taxon>Pseudoalteromonadaceae</taxon>
        <taxon>Psychrosphaera</taxon>
    </lineage>
</organism>
<keyword evidence="2" id="KW-1185">Reference proteome</keyword>
<evidence type="ECO:0008006" key="3">
    <source>
        <dbReference type="Google" id="ProtNLM"/>
    </source>
</evidence>
<dbReference type="AlphaFoldDB" id="A0A6N8FDU6"/>
<protein>
    <recommendedName>
        <fullName evidence="3">Zn-ribbon motif protein</fullName>
    </recommendedName>
</protein>
<proteinExistence type="predicted"/>
<sequence length="83" mass="9398">MAKPNAKAPDKSVTIYCKKCQHILFKYKKGGKGALIKCFKERITKDYTTENCTCPQCNSVFARDTLVRGTPAFKFIGGKVWFK</sequence>
<dbReference type="EMBL" id="WOCD01000005">
    <property type="protein sequence ID" value="MUH73337.1"/>
    <property type="molecule type" value="Genomic_DNA"/>
</dbReference>
<dbReference type="Proteomes" id="UP000439994">
    <property type="component" value="Unassembled WGS sequence"/>
</dbReference>
<comment type="caution">
    <text evidence="1">The sequence shown here is derived from an EMBL/GenBank/DDBJ whole genome shotgun (WGS) entry which is preliminary data.</text>
</comment>
<gene>
    <name evidence="1" type="ORF">GNP35_13080</name>
</gene>
<evidence type="ECO:0000313" key="1">
    <source>
        <dbReference type="EMBL" id="MUH73337.1"/>
    </source>
</evidence>
<reference evidence="1 2" key="1">
    <citation type="submission" date="2019-11" db="EMBL/GenBank/DDBJ databases">
        <title>P. haliotis isolates from Z. marina roots.</title>
        <authorList>
            <person name="Cohen M."/>
            <person name="Jospin G."/>
            <person name="Eisen J.A."/>
            <person name="Coil D.A."/>
        </authorList>
    </citation>
    <scope>NUCLEOTIDE SEQUENCE [LARGE SCALE GENOMIC DNA]</scope>
    <source>
        <strain evidence="1 2">UCD-MCMsp1aY</strain>
    </source>
</reference>
<dbReference type="RefSeq" id="WP_155696536.1">
    <property type="nucleotide sequence ID" value="NZ_WOCD01000005.1"/>
</dbReference>